<dbReference type="EMBL" id="JACASE010000012">
    <property type="protein sequence ID" value="KAF6423672.1"/>
    <property type="molecule type" value="Genomic_DNA"/>
</dbReference>
<dbReference type="Proteomes" id="UP000593571">
    <property type="component" value="Unassembled WGS sequence"/>
</dbReference>
<dbReference type="GO" id="GO:0032053">
    <property type="term" value="P:ciliary basal body organization"/>
    <property type="evidence" value="ECO:0007669"/>
    <property type="project" value="TreeGrafter"/>
</dbReference>
<feature type="domain" description="Rotatin N-terminal" evidence="2">
    <location>
        <begin position="16"/>
        <end position="112"/>
    </location>
</feature>
<dbReference type="GO" id="GO:0007099">
    <property type="term" value="P:centriole replication"/>
    <property type="evidence" value="ECO:0007669"/>
    <property type="project" value="TreeGrafter"/>
</dbReference>
<sequence length="602" mass="66950">MVLTGIIKKLGHQLAEIRERALKNILSKVEHNLICYADLIQERLLFVHLLEWFNFPTVPMKEEVLSLLNRLVKYPPAVQHLVDLGAVEFLSKLRANVEPNLQAEIDGILDGLFILPSEVPALYSASYQTNQTELPQPTEILTGYFPPDGSSFQQRDAPPRPAVNQAVKCLKFSTFPWLPLTTTDRHVLSSNESSLRSSNHTLIWNTCELLKDVIMQDFPAEIFFQRPRVVQSLLSLLKPAFAGDGEHRLALQSLSCLQQLSVCLRNRLNFHRDPGFFSSKQDTVSQNSSLSYCHEVRVTHPSQNPSPGSSSPRPSVVGRTGQRPRGDGQDWDAVSSSGSSGHAHADSRTSVPSPLDVAHVDLRELDSEDTLELQLQQLSLPQFCVAVLQAAPPLLRAGSRQMIIRVLELLAEDLILIGEAISADIWEDSSLFAADMKEKLLGVLGSLGEAMSYHRSSGSLDQPEAVLGHHRMAFVSMSLVAVRLLQTLLPVEKAGHFLPEPMSAALFLVSLDMPLSLEYPDIHDAAVAYLEQQNSENYSIYKRTAEAAYSIECACNFLSDVEKEGEKNFLELMELADQALRSFSYHQHIPLVKEIVCVCSKM</sequence>
<keyword evidence="4" id="KW-1185">Reference proteome</keyword>
<dbReference type="AlphaFoldDB" id="A0A7J8DL81"/>
<evidence type="ECO:0000259" key="2">
    <source>
        <dbReference type="Pfam" id="PF14726"/>
    </source>
</evidence>
<dbReference type="InterPro" id="IPR030791">
    <property type="entry name" value="Rotatin"/>
</dbReference>
<evidence type="ECO:0000256" key="1">
    <source>
        <dbReference type="SAM" id="MobiDB-lite"/>
    </source>
</evidence>
<accession>A0A7J8DL81</accession>
<proteinExistence type="predicted"/>
<organism evidence="3 4">
    <name type="scientific">Rousettus aegyptiacus</name>
    <name type="common">Egyptian fruit bat</name>
    <name type="synonym">Pteropus aegyptiacus</name>
    <dbReference type="NCBI Taxonomy" id="9407"/>
    <lineage>
        <taxon>Eukaryota</taxon>
        <taxon>Metazoa</taxon>
        <taxon>Chordata</taxon>
        <taxon>Craniata</taxon>
        <taxon>Vertebrata</taxon>
        <taxon>Euteleostomi</taxon>
        <taxon>Mammalia</taxon>
        <taxon>Eutheria</taxon>
        <taxon>Laurasiatheria</taxon>
        <taxon>Chiroptera</taxon>
        <taxon>Yinpterochiroptera</taxon>
        <taxon>Pteropodoidea</taxon>
        <taxon>Pteropodidae</taxon>
        <taxon>Rousettinae</taxon>
        <taxon>Rousettus</taxon>
    </lineage>
</organism>
<dbReference type="InterPro" id="IPR029249">
    <property type="entry name" value="Rotatin_N"/>
</dbReference>
<comment type="caution">
    <text evidence="3">The sequence shown here is derived from an EMBL/GenBank/DDBJ whole genome shotgun (WGS) entry which is preliminary data.</text>
</comment>
<dbReference type="Pfam" id="PF14726">
    <property type="entry name" value="RTTN_N"/>
    <property type="match status" value="1"/>
</dbReference>
<dbReference type="GO" id="GO:0005814">
    <property type="term" value="C:centriole"/>
    <property type="evidence" value="ECO:0007669"/>
    <property type="project" value="TreeGrafter"/>
</dbReference>
<dbReference type="SUPFAM" id="SSF48371">
    <property type="entry name" value="ARM repeat"/>
    <property type="match status" value="1"/>
</dbReference>
<dbReference type="GO" id="GO:0005813">
    <property type="term" value="C:centrosome"/>
    <property type="evidence" value="ECO:0007669"/>
    <property type="project" value="InterPro"/>
</dbReference>
<reference evidence="3 4" key="1">
    <citation type="journal article" date="2020" name="Nature">
        <title>Six reference-quality genomes reveal evolution of bat adaptations.</title>
        <authorList>
            <person name="Jebb D."/>
            <person name="Huang Z."/>
            <person name="Pippel M."/>
            <person name="Hughes G.M."/>
            <person name="Lavrichenko K."/>
            <person name="Devanna P."/>
            <person name="Winkler S."/>
            <person name="Jermiin L.S."/>
            <person name="Skirmuntt E.C."/>
            <person name="Katzourakis A."/>
            <person name="Burkitt-Gray L."/>
            <person name="Ray D.A."/>
            <person name="Sullivan K.A.M."/>
            <person name="Roscito J.G."/>
            <person name="Kirilenko B.M."/>
            <person name="Davalos L.M."/>
            <person name="Corthals A.P."/>
            <person name="Power M.L."/>
            <person name="Jones G."/>
            <person name="Ransome R.D."/>
            <person name="Dechmann D.K.N."/>
            <person name="Locatelli A.G."/>
            <person name="Puechmaille S.J."/>
            <person name="Fedrigo O."/>
            <person name="Jarvis E.D."/>
            <person name="Hiller M."/>
            <person name="Vernes S.C."/>
            <person name="Myers E.W."/>
            <person name="Teeling E.C."/>
        </authorList>
    </citation>
    <scope>NUCLEOTIDE SEQUENCE [LARGE SCALE GENOMIC DNA]</scope>
    <source>
        <strain evidence="3">MRouAeg1</strain>
        <tissue evidence="3">Muscle</tissue>
    </source>
</reference>
<feature type="region of interest" description="Disordered" evidence="1">
    <location>
        <begin position="298"/>
        <end position="353"/>
    </location>
</feature>
<feature type="compositionally biased region" description="Low complexity" evidence="1">
    <location>
        <begin position="301"/>
        <end position="315"/>
    </location>
</feature>
<evidence type="ECO:0000313" key="4">
    <source>
        <dbReference type="Proteomes" id="UP000593571"/>
    </source>
</evidence>
<protein>
    <submittedName>
        <fullName evidence="3">Rotatin</fullName>
    </submittedName>
</protein>
<name>A0A7J8DL81_ROUAE</name>
<gene>
    <name evidence="3" type="ORF">HJG63_017062</name>
</gene>
<dbReference type="InterPro" id="IPR016024">
    <property type="entry name" value="ARM-type_fold"/>
</dbReference>
<evidence type="ECO:0000313" key="3">
    <source>
        <dbReference type="EMBL" id="KAF6423672.1"/>
    </source>
</evidence>
<dbReference type="PANTHER" id="PTHR31691:SF1">
    <property type="entry name" value="ROTATIN"/>
    <property type="match status" value="1"/>
</dbReference>
<dbReference type="PANTHER" id="PTHR31691">
    <property type="entry name" value="ROTATIN"/>
    <property type="match status" value="1"/>
</dbReference>
<dbReference type="GO" id="GO:0036064">
    <property type="term" value="C:ciliary basal body"/>
    <property type="evidence" value="ECO:0007669"/>
    <property type="project" value="InterPro"/>
</dbReference>
<dbReference type="GO" id="GO:0010457">
    <property type="term" value="P:centriole-centriole cohesion"/>
    <property type="evidence" value="ECO:0007669"/>
    <property type="project" value="TreeGrafter"/>
</dbReference>